<evidence type="ECO:0000313" key="2">
    <source>
        <dbReference type="EMBL" id="MBB3891406.1"/>
    </source>
</evidence>
<gene>
    <name evidence="2" type="ORF">GGQ61_002123</name>
</gene>
<reference evidence="2 3" key="1">
    <citation type="submission" date="2020-08" db="EMBL/GenBank/DDBJ databases">
        <title>Genomic Encyclopedia of Type Strains, Phase IV (KMG-IV): sequencing the most valuable type-strain genomes for metagenomic binning, comparative biology and taxonomic classification.</title>
        <authorList>
            <person name="Goeker M."/>
        </authorList>
    </citation>
    <scope>NUCLEOTIDE SEQUENCE [LARGE SCALE GENOMIC DNA]</scope>
    <source>
        <strain evidence="2 3">DSM 21793</strain>
    </source>
</reference>
<name>A0A839ZYG1_9CAUL</name>
<sequence length="37" mass="3961">MSLARFNRFERLFDRIVPVVLVALSVSLAGATLAVGA</sequence>
<dbReference type="Proteomes" id="UP000530564">
    <property type="component" value="Unassembled WGS sequence"/>
</dbReference>
<accession>A0A839ZYG1</accession>
<organism evidence="2 3">
    <name type="scientific">Phenylobacterium haematophilum</name>
    <dbReference type="NCBI Taxonomy" id="98513"/>
    <lineage>
        <taxon>Bacteria</taxon>
        <taxon>Pseudomonadati</taxon>
        <taxon>Pseudomonadota</taxon>
        <taxon>Alphaproteobacteria</taxon>
        <taxon>Caulobacterales</taxon>
        <taxon>Caulobacteraceae</taxon>
        <taxon>Phenylobacterium</taxon>
    </lineage>
</organism>
<feature type="transmembrane region" description="Helical" evidence="1">
    <location>
        <begin position="12"/>
        <end position="35"/>
    </location>
</feature>
<dbReference type="EMBL" id="JACIDK010000002">
    <property type="protein sequence ID" value="MBB3891406.1"/>
    <property type="molecule type" value="Genomic_DNA"/>
</dbReference>
<keyword evidence="1" id="KW-0812">Transmembrane</keyword>
<keyword evidence="1" id="KW-1133">Transmembrane helix</keyword>
<proteinExistence type="predicted"/>
<comment type="caution">
    <text evidence="2">The sequence shown here is derived from an EMBL/GenBank/DDBJ whole genome shotgun (WGS) entry which is preliminary data.</text>
</comment>
<evidence type="ECO:0000313" key="3">
    <source>
        <dbReference type="Proteomes" id="UP000530564"/>
    </source>
</evidence>
<keyword evidence="3" id="KW-1185">Reference proteome</keyword>
<evidence type="ECO:0000256" key="1">
    <source>
        <dbReference type="SAM" id="Phobius"/>
    </source>
</evidence>
<keyword evidence="1" id="KW-0472">Membrane</keyword>
<protein>
    <submittedName>
        <fullName evidence="2">Uncharacterized protein</fullName>
    </submittedName>
</protein>
<dbReference type="AlphaFoldDB" id="A0A839ZYG1"/>